<dbReference type="EMBL" id="CAUYUJ010000598">
    <property type="protein sequence ID" value="CAK0791498.1"/>
    <property type="molecule type" value="Genomic_DNA"/>
</dbReference>
<name>A0ABN9PHD6_9DINO</name>
<gene>
    <name evidence="3" type="ORF">PCOR1329_LOCUS2374</name>
</gene>
<proteinExistence type="predicted"/>
<keyword evidence="2" id="KW-0812">Transmembrane</keyword>
<organism evidence="3 4">
    <name type="scientific">Prorocentrum cordatum</name>
    <dbReference type="NCBI Taxonomy" id="2364126"/>
    <lineage>
        <taxon>Eukaryota</taxon>
        <taxon>Sar</taxon>
        <taxon>Alveolata</taxon>
        <taxon>Dinophyceae</taxon>
        <taxon>Prorocentrales</taxon>
        <taxon>Prorocentraceae</taxon>
        <taxon>Prorocentrum</taxon>
    </lineage>
</organism>
<evidence type="ECO:0000313" key="4">
    <source>
        <dbReference type="Proteomes" id="UP001189429"/>
    </source>
</evidence>
<comment type="caution">
    <text evidence="3">The sequence shown here is derived from an EMBL/GenBank/DDBJ whole genome shotgun (WGS) entry which is preliminary data.</text>
</comment>
<reference evidence="3" key="1">
    <citation type="submission" date="2023-10" db="EMBL/GenBank/DDBJ databases">
        <authorList>
            <person name="Chen Y."/>
            <person name="Shah S."/>
            <person name="Dougan E. K."/>
            <person name="Thang M."/>
            <person name="Chan C."/>
        </authorList>
    </citation>
    <scope>NUCLEOTIDE SEQUENCE [LARGE SCALE GENOMIC DNA]</scope>
</reference>
<evidence type="ECO:0000256" key="2">
    <source>
        <dbReference type="SAM" id="Phobius"/>
    </source>
</evidence>
<evidence type="ECO:0000313" key="3">
    <source>
        <dbReference type="EMBL" id="CAK0791498.1"/>
    </source>
</evidence>
<feature type="compositionally biased region" description="Polar residues" evidence="1">
    <location>
        <begin position="153"/>
        <end position="169"/>
    </location>
</feature>
<keyword evidence="2" id="KW-1133">Transmembrane helix</keyword>
<evidence type="ECO:0000256" key="1">
    <source>
        <dbReference type="SAM" id="MobiDB-lite"/>
    </source>
</evidence>
<protein>
    <submittedName>
        <fullName evidence="3">Uncharacterized protein</fullName>
    </submittedName>
</protein>
<keyword evidence="2" id="KW-0472">Membrane</keyword>
<feature type="region of interest" description="Disordered" evidence="1">
    <location>
        <begin position="146"/>
        <end position="169"/>
    </location>
</feature>
<keyword evidence="4" id="KW-1185">Reference proteome</keyword>
<accession>A0ABN9PHD6</accession>
<feature type="transmembrane region" description="Helical" evidence="2">
    <location>
        <begin position="48"/>
        <end position="66"/>
    </location>
</feature>
<dbReference type="Proteomes" id="UP001189429">
    <property type="component" value="Unassembled WGS sequence"/>
</dbReference>
<sequence length="169" mass="18953">MLMLATTIPKAIGMNGLNLVPRTFAVRLTPAFPNNLFQMLFHFCMLRLARGTIGLFLALFTFAALISSNFDAAARLSMAWQTNWYAPLRSFHMLIVPFCRSEWRVMRVTLRHPPPVIVAQCPTPGTLSLPLISVFPVFSNAPELYPPHDPETEANSQRSTTQRCNSTTT</sequence>